<dbReference type="VEuPathDB" id="FungiDB:ASPCADRAFT_129993"/>
<gene>
    <name evidence="2" type="ORF">ASPCADRAFT_129993</name>
    <name evidence="3" type="ORF">ASPCADRAFT_130041</name>
</gene>
<dbReference type="OMA" id="PLELYYE"/>
<dbReference type="Proteomes" id="UP000188318">
    <property type="component" value="Unassembled WGS sequence"/>
</dbReference>
<feature type="domain" description="Leucine-rich repeat" evidence="1">
    <location>
        <begin position="144"/>
        <end position="352"/>
    </location>
</feature>
<evidence type="ECO:0000259" key="1">
    <source>
        <dbReference type="Pfam" id="PF24969"/>
    </source>
</evidence>
<evidence type="ECO:0000313" key="4">
    <source>
        <dbReference type="Proteomes" id="UP000188318"/>
    </source>
</evidence>
<dbReference type="OrthoDB" id="2520703at2759"/>
<dbReference type="Pfam" id="PF24969">
    <property type="entry name" value="LRR_15"/>
    <property type="match status" value="1"/>
</dbReference>
<reference evidence="4" key="2">
    <citation type="journal article" date="2017" name="Genome Biol.">
        <title>Comparative genomics reveals high biological diversity and specific adaptations in the industrially and medically important fungal genus Aspergillus.</title>
        <authorList>
            <person name="de Vries R.P."/>
            <person name="Riley R."/>
            <person name="Wiebenga A."/>
            <person name="Aguilar-Osorio G."/>
            <person name="Amillis S."/>
            <person name="Uchima C.A."/>
            <person name="Anderluh G."/>
            <person name="Asadollahi M."/>
            <person name="Askin M."/>
            <person name="Barry K."/>
            <person name="Battaglia E."/>
            <person name="Bayram O."/>
            <person name="Benocci T."/>
            <person name="Braus-Stromeyer S.A."/>
            <person name="Caldana C."/>
            <person name="Canovas D."/>
            <person name="Cerqueira G.C."/>
            <person name="Chen F."/>
            <person name="Chen W."/>
            <person name="Choi C."/>
            <person name="Clum A."/>
            <person name="Dos Santos R.A."/>
            <person name="Damasio A.R."/>
            <person name="Diallinas G."/>
            <person name="Emri T."/>
            <person name="Fekete E."/>
            <person name="Flipphi M."/>
            <person name="Freyberg S."/>
            <person name="Gallo A."/>
            <person name="Gournas C."/>
            <person name="Habgood R."/>
            <person name="Hainaut M."/>
            <person name="Harispe M.L."/>
            <person name="Henrissat B."/>
            <person name="Hilden K.S."/>
            <person name="Hope R."/>
            <person name="Hossain A."/>
            <person name="Karabika E."/>
            <person name="Karaffa L."/>
            <person name="Karanyi Z."/>
            <person name="Krasevec N."/>
            <person name="Kuo A."/>
            <person name="Kusch H."/>
            <person name="LaButti K."/>
            <person name="Lagendijk E.L."/>
            <person name="Lapidus A."/>
            <person name="Levasseur A."/>
            <person name="Lindquist E."/>
            <person name="Lipzen A."/>
            <person name="Logrieco A.F."/>
            <person name="MacCabe A."/>
            <person name="Maekelae M.R."/>
            <person name="Malavazi I."/>
            <person name="Melin P."/>
            <person name="Meyer V."/>
            <person name="Mielnichuk N."/>
            <person name="Miskei M."/>
            <person name="Molnar A.P."/>
            <person name="Mule G."/>
            <person name="Ngan C.Y."/>
            <person name="Orejas M."/>
            <person name="Orosz E."/>
            <person name="Ouedraogo J.P."/>
            <person name="Overkamp K.M."/>
            <person name="Park H.-S."/>
            <person name="Perrone G."/>
            <person name="Piumi F."/>
            <person name="Punt P.J."/>
            <person name="Ram A.F."/>
            <person name="Ramon A."/>
            <person name="Rauscher S."/>
            <person name="Record E."/>
            <person name="Riano-Pachon D.M."/>
            <person name="Robert V."/>
            <person name="Roehrig J."/>
            <person name="Ruller R."/>
            <person name="Salamov A."/>
            <person name="Salih N.S."/>
            <person name="Samson R.A."/>
            <person name="Sandor E."/>
            <person name="Sanguinetti M."/>
            <person name="Schuetze T."/>
            <person name="Sepcic K."/>
            <person name="Shelest E."/>
            <person name="Sherlock G."/>
            <person name="Sophianopoulou V."/>
            <person name="Squina F.M."/>
            <person name="Sun H."/>
            <person name="Susca A."/>
            <person name="Todd R.B."/>
            <person name="Tsang A."/>
            <person name="Unkles S.E."/>
            <person name="van de Wiele N."/>
            <person name="van Rossen-Uffink D."/>
            <person name="Oliveira J.V."/>
            <person name="Vesth T.C."/>
            <person name="Visser J."/>
            <person name="Yu J.-H."/>
            <person name="Zhou M."/>
            <person name="Andersen M.R."/>
            <person name="Archer D.B."/>
            <person name="Baker S.E."/>
            <person name="Benoit I."/>
            <person name="Brakhage A.A."/>
            <person name="Braus G.H."/>
            <person name="Fischer R."/>
            <person name="Frisvad J.C."/>
            <person name="Goldman G.H."/>
            <person name="Houbraken J."/>
            <person name="Oakley B."/>
            <person name="Pocsi I."/>
            <person name="Scazzocchio C."/>
            <person name="Seiboth B."/>
            <person name="vanKuyk P.A."/>
            <person name="Wortman J."/>
            <person name="Dyer P.S."/>
            <person name="Grigoriev I.V."/>
        </authorList>
    </citation>
    <scope>NUCLEOTIDE SEQUENCE [LARGE SCALE GENOMIC DNA]</scope>
    <source>
        <strain evidence="4">ITEM 5010</strain>
    </source>
</reference>
<keyword evidence="4" id="KW-1185">Reference proteome</keyword>
<dbReference type="VEuPathDB" id="FungiDB:ASPCADRAFT_130041"/>
<dbReference type="EMBL" id="KV907499">
    <property type="protein sequence ID" value="OOF95706.1"/>
    <property type="molecule type" value="Genomic_DNA"/>
</dbReference>
<dbReference type="InterPro" id="IPR056867">
    <property type="entry name" value="LRR_15"/>
</dbReference>
<accession>A0A1R3RMI9</accession>
<dbReference type="EMBL" id="KV907499">
    <property type="protein sequence ID" value="OOF95655.1"/>
    <property type="molecule type" value="Genomic_DNA"/>
</dbReference>
<name>A0A1R3RMI9_ASPC5</name>
<dbReference type="AlphaFoldDB" id="A0A1R3RMI9"/>
<sequence length="357" mass="41244">MVQLPKEVLLLIWRHIDDLPTKCALSECSRGFHLELRPLLCSSIKKLSAQDLKAGDCSLRRSIECLWRRSDLTQSVQHLEVEKSVKCAYDERFYQSDSEEEIGDITLINLMSISIFHIKEGFLLDVLVKAAKRQRPFNRSNPFPFLQDVELICPQKNEMIWSDYAMPFFYLPAVREISALKAYEGSPGSYTKPDFADYRKPECQVTDIKLIHTIACWGMNEWIAACSKLEHFHLEFGVINSIRHTDGYYTLKAQAFRQSLLSVKDTLKTLHLEFGVSYKAYSKHLTEQSKVNLPFGSFKEFHVLEHLFMRHENLLRLPNAGPVEKHSSDHEPLIRILPKSLKSLAIDDIMRDLFPAL</sequence>
<organism evidence="3 4">
    <name type="scientific">Aspergillus carbonarius (strain ITEM 5010)</name>
    <dbReference type="NCBI Taxonomy" id="602072"/>
    <lineage>
        <taxon>Eukaryota</taxon>
        <taxon>Fungi</taxon>
        <taxon>Dikarya</taxon>
        <taxon>Ascomycota</taxon>
        <taxon>Pezizomycotina</taxon>
        <taxon>Eurotiomycetes</taxon>
        <taxon>Eurotiomycetidae</taxon>
        <taxon>Eurotiales</taxon>
        <taxon>Aspergillaceae</taxon>
        <taxon>Aspergillus</taxon>
        <taxon>Aspergillus subgen. Circumdati</taxon>
    </lineage>
</organism>
<proteinExistence type="predicted"/>
<evidence type="ECO:0000313" key="2">
    <source>
        <dbReference type="EMBL" id="OOF95655.1"/>
    </source>
</evidence>
<protein>
    <recommendedName>
        <fullName evidence="1">Leucine-rich repeat domain-containing protein</fullName>
    </recommendedName>
</protein>
<reference evidence="3" key="1">
    <citation type="submission" date="2016-12" db="EMBL/GenBank/DDBJ databases">
        <authorList>
            <consortium name="DOE Joint Genome Institute"/>
            <person name="Riley R."/>
            <person name="Kuo A."/>
            <person name="Sun H."/>
            <person name="Pangilinan J."/>
            <person name="Culley D."/>
            <person name="Salamov A."/>
            <person name="Magnuson J."/>
            <person name="Bruno K."/>
            <person name="Henrissat B."/>
            <person name="Berka R."/>
            <person name="Tsang A."/>
            <person name="Barry K."/>
            <person name="lapidus A."/>
            <person name="Martin J."/>
            <person name="Lindquist E."/>
            <person name="Wang Z."/>
            <person name="Baker S."/>
            <person name="Grigoriev I."/>
            <person name="Nordberg H.P."/>
            <person name="Cantor M.N."/>
            <person name="Hua S.X."/>
        </authorList>
    </citation>
    <scope>NUCLEOTIDE SEQUENCE [LARGE SCALE GENOMIC DNA]</scope>
    <source>
        <strain evidence="3">ITEM 5010</strain>
    </source>
</reference>
<evidence type="ECO:0000313" key="3">
    <source>
        <dbReference type="EMBL" id="OOF95706.1"/>
    </source>
</evidence>
<feature type="non-terminal residue" evidence="3">
    <location>
        <position position="357"/>
    </location>
</feature>